<reference evidence="1 2" key="1">
    <citation type="submission" date="2018-09" db="EMBL/GenBank/DDBJ databases">
        <title>Genome sequencing of strain 6GH32-13.</title>
        <authorList>
            <person name="Weon H.-Y."/>
            <person name="Heo J."/>
            <person name="Kwon S.-W."/>
        </authorList>
    </citation>
    <scope>NUCLEOTIDE SEQUENCE [LARGE SCALE GENOMIC DNA]</scope>
    <source>
        <strain evidence="1 2">5GH32-13</strain>
    </source>
</reference>
<proteinExistence type="predicted"/>
<name>A0A3B7MFX2_9BACT</name>
<protein>
    <submittedName>
        <fullName evidence="1">Uncharacterized protein</fullName>
    </submittedName>
</protein>
<organism evidence="1 2">
    <name type="scientific">Paraflavitalea soli</name>
    <dbReference type="NCBI Taxonomy" id="2315862"/>
    <lineage>
        <taxon>Bacteria</taxon>
        <taxon>Pseudomonadati</taxon>
        <taxon>Bacteroidota</taxon>
        <taxon>Chitinophagia</taxon>
        <taxon>Chitinophagales</taxon>
        <taxon>Chitinophagaceae</taxon>
        <taxon>Paraflavitalea</taxon>
    </lineage>
</organism>
<gene>
    <name evidence="1" type="ORF">D3H65_04255</name>
</gene>
<dbReference type="Proteomes" id="UP000263900">
    <property type="component" value="Chromosome"/>
</dbReference>
<sequence length="179" mass="21240">MQRISNLLIVLLFTTGLKAQEVNKVKDYYHYPNGDTVFITTYIIKNTPKSELFMWFDIDGKQRSQVEYFLTKKEDYSLLSILNDDEFDNKRFDIINLSFIKKINKNNCFTISVSYSRKEDWERNLFDDKIVFVKPNELRPAIRSALTRTDECYYKSDYISLSFDSLKVGNMKNENQSLK</sequence>
<dbReference type="RefSeq" id="WP_119049072.1">
    <property type="nucleotide sequence ID" value="NZ_CP032157.1"/>
</dbReference>
<dbReference type="KEGG" id="pseg:D3H65_04255"/>
<dbReference type="EMBL" id="CP032157">
    <property type="protein sequence ID" value="AXY73234.1"/>
    <property type="molecule type" value="Genomic_DNA"/>
</dbReference>
<evidence type="ECO:0000313" key="1">
    <source>
        <dbReference type="EMBL" id="AXY73234.1"/>
    </source>
</evidence>
<evidence type="ECO:0000313" key="2">
    <source>
        <dbReference type="Proteomes" id="UP000263900"/>
    </source>
</evidence>
<keyword evidence="2" id="KW-1185">Reference proteome</keyword>
<dbReference type="AlphaFoldDB" id="A0A3B7MFX2"/>
<accession>A0A3B7MFX2</accession>